<dbReference type="HOGENOM" id="CLU_010030_0_0_9"/>
<dbReference type="KEGG" id="cpy:Cphy_1887"/>
<dbReference type="Gene3D" id="3.40.50.300">
    <property type="entry name" value="P-loop containing nucleotide triphosphate hydrolases"/>
    <property type="match status" value="1"/>
</dbReference>
<gene>
    <name evidence="1" type="ordered locus">Cphy_1887</name>
</gene>
<dbReference type="OrthoDB" id="9806951at2"/>
<dbReference type="InterPro" id="IPR027417">
    <property type="entry name" value="P-loop_NTPase"/>
</dbReference>
<accession>A9KT45</accession>
<dbReference type="RefSeq" id="WP_012199910.1">
    <property type="nucleotide sequence ID" value="NC_010001.1"/>
</dbReference>
<evidence type="ECO:0000313" key="1">
    <source>
        <dbReference type="EMBL" id="ABX42256.1"/>
    </source>
</evidence>
<dbReference type="eggNOG" id="COG0433">
    <property type="taxonomic scope" value="Bacteria"/>
</dbReference>
<evidence type="ECO:0000313" key="2">
    <source>
        <dbReference type="Proteomes" id="UP000000370"/>
    </source>
</evidence>
<organism evidence="1 2">
    <name type="scientific">Lachnoclostridium phytofermentans (strain ATCC 700394 / DSM 18823 / ISDg)</name>
    <name type="common">Clostridium phytofermentans</name>
    <dbReference type="NCBI Taxonomy" id="357809"/>
    <lineage>
        <taxon>Bacteria</taxon>
        <taxon>Bacillati</taxon>
        <taxon>Bacillota</taxon>
        <taxon>Clostridia</taxon>
        <taxon>Lachnospirales</taxon>
        <taxon>Lachnospiraceae</taxon>
    </lineage>
</organism>
<reference evidence="2" key="1">
    <citation type="submission" date="2007-11" db="EMBL/GenBank/DDBJ databases">
        <title>Complete genome sequence of Clostridium phytofermentans ISDg.</title>
        <authorList>
            <person name="Leschine S.B."/>
            <person name="Warnick T.A."/>
            <person name="Blanchard J.L."/>
            <person name="Schnell D.J."/>
            <person name="Petit E.L."/>
            <person name="LaTouf W.G."/>
            <person name="Copeland A."/>
            <person name="Lucas S."/>
            <person name="Lapidus A."/>
            <person name="Barry K."/>
            <person name="Glavina del Rio T."/>
            <person name="Dalin E."/>
            <person name="Tice H."/>
            <person name="Pitluck S."/>
            <person name="Kiss H."/>
            <person name="Brettin T."/>
            <person name="Bruce D."/>
            <person name="Detter J.C."/>
            <person name="Han C."/>
            <person name="Kuske C."/>
            <person name="Schmutz J."/>
            <person name="Larimer F."/>
            <person name="Land M."/>
            <person name="Hauser L."/>
            <person name="Kyrpides N."/>
            <person name="Kim E.A."/>
            <person name="Richardson P."/>
        </authorList>
    </citation>
    <scope>NUCLEOTIDE SEQUENCE [LARGE SCALE GENOMIC DNA]</scope>
    <source>
        <strain evidence="2">ATCC 700394 / DSM 18823 / ISDg</strain>
    </source>
</reference>
<dbReference type="EMBL" id="CP000885">
    <property type="protein sequence ID" value="ABX42256.1"/>
    <property type="molecule type" value="Genomic_DNA"/>
</dbReference>
<protein>
    <submittedName>
        <fullName evidence="1">Uncharacterized protein</fullName>
    </submittedName>
</protein>
<name>A9KT45_LACP7</name>
<keyword evidence="2" id="KW-1185">Reference proteome</keyword>
<dbReference type="AlphaFoldDB" id="A9KT45"/>
<dbReference type="Proteomes" id="UP000000370">
    <property type="component" value="Chromosome"/>
</dbReference>
<sequence length="870" mass="99575">MVIGMNLEKQVLEFLNNSLNWYLSTTPCLFQNDIDRININELAIFEVESILEVTDAERMRSIENILNSLPTNETNFFYIIHGSKGIIKFYYGIAPNFECRLDEECIRRNIDFSAEVLFTSLTGNLEDSTIIPINQEGITNLIEEIDCFRYNAMVEGTPGVLDATNLNLGIDRIETIMNDDDFVYLVIAHRFTLQEIACIIQQIEEIDNLLSIITDEIITRECVDSNSATSSNNLTNLASNTDTYTRTDQIQSGIPVIGENTGGEITGGEEIIEENNEVEEVVDTKNEVGEVSATDTIKLESNAKAKALQGAISNSLTNTSTKTKAETITIRDVFGNMSAREWRLYIQDVLFPRLNFALGSSLYRYSSVLKTNNKAVLKKLESIIQSIYSGSSGNNVPIKFTNIDQNECALDAFQNFQFLTYFKYQNCKCRKFSCEEIKARSVFSQVLNCDLAFGGNIVSSGELGIMVSLPNDLAKIDPSCEYRLTDCYEDGYLDAHNVLLGHYVKSGQIMMMQKIILTKKLLTHNIYLTGSYQDINDRLLYRILEESSYSYLIVNTWRNYQQKRVYESIPIYDGLGNETGIFPINLFQFYEGNQIQTQIDFLKLCFQSVIPLSDILLSIVEKGCYECYADYGWDIDTSTNSWFCEESFLDTVHAFPILSDLIEKVKVLIRNEITDSSIRDECNMELRTKLEVLLLGKKSSIFNVHQSANFMTILEQKSYLSLTSLYNSLEKEYYLVLLMQKLYQVSKKLKEREEEFHFLTAWNSLHELFPNQNILSNKRVEFFEHYIEQASDVGLSYYLYDSTPSKLSKDILKQIPTIISGRLTKIDDLDSIDSRIKLNKDQKKKIIELDPTRVLFSFNDDSMVYECESF</sequence>
<dbReference type="STRING" id="357809.Cphy_1887"/>
<proteinExistence type="predicted"/>